<comment type="subcellular location">
    <subcellularLocation>
        <location evidence="2">Membrane</location>
        <topology evidence="2">Multi-pass membrane protein</topology>
    </subcellularLocation>
</comment>
<feature type="transmembrane region" description="Helical" evidence="13">
    <location>
        <begin position="429"/>
        <end position="447"/>
    </location>
</feature>
<dbReference type="SMART" id="SM00387">
    <property type="entry name" value="HATPase_c"/>
    <property type="match status" value="1"/>
</dbReference>
<keyword evidence="7 13" id="KW-0812">Transmembrane</keyword>
<comment type="caution">
    <text evidence="16">The sequence shown here is derived from an EMBL/GenBank/DDBJ whole genome shotgun (WGS) entry which is preliminary data.</text>
</comment>
<dbReference type="SUPFAM" id="SSF55785">
    <property type="entry name" value="PYP-like sensor domain (PAS domain)"/>
    <property type="match status" value="1"/>
</dbReference>
<dbReference type="Proteomes" id="UP000552700">
    <property type="component" value="Unassembled WGS sequence"/>
</dbReference>
<dbReference type="InterPro" id="IPR036890">
    <property type="entry name" value="HATPase_C_sf"/>
</dbReference>
<feature type="coiled-coil region" evidence="12">
    <location>
        <begin position="727"/>
        <end position="761"/>
    </location>
</feature>
<dbReference type="PROSITE" id="PS50110">
    <property type="entry name" value="RESPONSE_REGULATORY"/>
    <property type="match status" value="1"/>
</dbReference>
<dbReference type="SUPFAM" id="SSF47384">
    <property type="entry name" value="Homodimeric domain of signal transducing histidine kinase"/>
    <property type="match status" value="1"/>
</dbReference>
<dbReference type="InterPro" id="IPR000014">
    <property type="entry name" value="PAS"/>
</dbReference>
<dbReference type="CDD" id="cd00156">
    <property type="entry name" value="REC"/>
    <property type="match status" value="1"/>
</dbReference>
<dbReference type="InterPro" id="IPR003661">
    <property type="entry name" value="HisK_dim/P_dom"/>
</dbReference>
<protein>
    <recommendedName>
        <fullName evidence="4">histidine kinase</fullName>
        <ecNumber evidence="4">2.7.13.3</ecNumber>
    </recommendedName>
</protein>
<keyword evidence="5 11" id="KW-0597">Phosphoprotein</keyword>
<dbReference type="InterPro" id="IPR036097">
    <property type="entry name" value="HisK_dim/P_sf"/>
</dbReference>
<feature type="domain" description="Histidine kinase" evidence="14">
    <location>
        <begin position="768"/>
        <end position="977"/>
    </location>
</feature>
<dbReference type="PANTHER" id="PTHR43047:SF9">
    <property type="entry name" value="HISTIDINE KINASE"/>
    <property type="match status" value="1"/>
</dbReference>
<feature type="transmembrane region" description="Helical" evidence="13">
    <location>
        <begin position="233"/>
        <end position="252"/>
    </location>
</feature>
<dbReference type="InterPro" id="IPR001734">
    <property type="entry name" value="Na/solute_symporter"/>
</dbReference>
<evidence type="ECO:0000256" key="11">
    <source>
        <dbReference type="PROSITE-ProRule" id="PRU00169"/>
    </source>
</evidence>
<dbReference type="CDD" id="cd00130">
    <property type="entry name" value="PAS"/>
    <property type="match status" value="1"/>
</dbReference>
<evidence type="ECO:0000256" key="5">
    <source>
        <dbReference type="ARBA" id="ARBA00022553"/>
    </source>
</evidence>
<keyword evidence="10 13" id="KW-0472">Membrane</keyword>
<dbReference type="RefSeq" id="WP_184081578.1">
    <property type="nucleotide sequence ID" value="NZ_JACIJP010000006.1"/>
</dbReference>
<evidence type="ECO:0000259" key="14">
    <source>
        <dbReference type="PROSITE" id="PS50109"/>
    </source>
</evidence>
<evidence type="ECO:0000259" key="15">
    <source>
        <dbReference type="PROSITE" id="PS50110"/>
    </source>
</evidence>
<dbReference type="InterPro" id="IPR038377">
    <property type="entry name" value="Na/Glc_symporter_sf"/>
</dbReference>
<dbReference type="InterPro" id="IPR005467">
    <property type="entry name" value="His_kinase_dom"/>
</dbReference>
<dbReference type="SUPFAM" id="SSF52172">
    <property type="entry name" value="CheY-like"/>
    <property type="match status" value="1"/>
</dbReference>
<dbReference type="EC" id="2.7.13.3" evidence="4"/>
<dbReference type="Pfam" id="PF12860">
    <property type="entry name" value="PAS_7"/>
    <property type="match status" value="1"/>
</dbReference>
<evidence type="ECO:0000256" key="8">
    <source>
        <dbReference type="ARBA" id="ARBA00022777"/>
    </source>
</evidence>
<feature type="transmembrane region" description="Helical" evidence="13">
    <location>
        <begin position="115"/>
        <end position="133"/>
    </location>
</feature>
<sequence>MPQMLPLAVALFYASVLFLFASWADGDSHPELKSRLRPPAYALALAVYCTSWTYYGAVGSALAGGWSYLPIYLGPILVFIFGHGFLRRLIDAVKADGANSISEFIGGRFSNSQGVAALVTTLALLGSIPYLALQLRSLGTTYALIAGTQVRPITIGLAATMLALFAMIYGTRRYEPGSRNDAILFAVSFESIFKIGALVFAGIIALILLFNAPVGVGADGWSHLAANFAPSRIGIDFFVITSLSMAAIVCLPRQFYVTVIEARSSADISAARWPFVAYMLVTLLIVLPISAVGLTLLPGDDRPDLFVLQLPLSHGWTVAALLIFLGGFSAATAMVLVETIALSTMISNDLIAPFLVRSNRFSGEGDLGQALLTTRRAAIGCIMGAAVAWALGIGDNQRLASIGLVAFAAMAQFSPALVLAVMGGNRDALAAKAGLGAGLVVWIYTLALPQLASAEILDWLEQTPLNPHALFGVDGLSPISHGTFWSLGVNIAAFVLTTMRRVQPGAFPALLRTPSSGAAAVSNITELKALVARFVGPEITAEAFAGVGKSKTVDRSDRRKAERLIASVVGVPSARAVVSSALYGSNLTHEEVARILDDTGQSLRFSKGLLASILENIDQGVSVVDRQLNLVAWNGRYLELFDYPPGMVRVGAPVADLIRYNAERGECGPGEVEAHIERRLNHMRHGQPHSFKRVRPDGRILKTVGGPMPSGGYVMSFTDVTVEEQALAALEMARTELEMRIEERTSELRAANVALAEADEDKTRFLAAASHDLLQPLHAARLFSAALGRDLVGAPVELLGKLDRSILSAETLLRSLLDISKLDAGGVSPEAQPLRLRGMLVELVETMRPLAVEKGLEIRIGPGDASVETDPGLLRSIVQNFLSNAIRYTQSGGVIVGVRHRGSRARIDVIDTGPGIAEEKHKVIFREFERLPNASEGGIGLGLAIVERTARLLDGRISLRSREGRGSRFSIALPLGRPSLAAPSPVPPEQGYSATPLSILVADDDPTNCEALQGWLRRLGHDVKSVTSPAAAMSCQELFDVALIDFNLGGDMDGIELIEALRLNSPTTHFALVTAARESSYAARAQALGISVMRKPLSPLTLELWLRQIETKSAAE</sequence>
<dbReference type="InterPro" id="IPR004358">
    <property type="entry name" value="Sig_transdc_His_kin-like_C"/>
</dbReference>
<dbReference type="SMART" id="SM00388">
    <property type="entry name" value="HisKA"/>
    <property type="match status" value="1"/>
</dbReference>
<feature type="transmembrane region" description="Helical" evidence="13">
    <location>
        <begin position="192"/>
        <end position="213"/>
    </location>
</feature>
<gene>
    <name evidence="16" type="ORF">FHS92_003035</name>
</gene>
<evidence type="ECO:0000313" key="16">
    <source>
        <dbReference type="EMBL" id="MBB6125274.1"/>
    </source>
</evidence>
<evidence type="ECO:0000256" key="6">
    <source>
        <dbReference type="ARBA" id="ARBA00022679"/>
    </source>
</evidence>
<dbReference type="InterPro" id="IPR001789">
    <property type="entry name" value="Sig_transdc_resp-reg_receiver"/>
</dbReference>
<dbReference type="PROSITE" id="PS50109">
    <property type="entry name" value="HIS_KIN"/>
    <property type="match status" value="1"/>
</dbReference>
<dbReference type="Gene3D" id="3.30.565.10">
    <property type="entry name" value="Histidine kinase-like ATPase, C-terminal domain"/>
    <property type="match status" value="1"/>
</dbReference>
<keyword evidence="12" id="KW-0175">Coiled coil</keyword>
<dbReference type="Pfam" id="PF00072">
    <property type="entry name" value="Response_reg"/>
    <property type="match status" value="1"/>
</dbReference>
<dbReference type="GO" id="GO:0022857">
    <property type="term" value="F:transmembrane transporter activity"/>
    <property type="evidence" value="ECO:0007669"/>
    <property type="project" value="InterPro"/>
</dbReference>
<feature type="transmembrane region" description="Helical" evidence="13">
    <location>
        <begin position="273"/>
        <end position="296"/>
    </location>
</feature>
<dbReference type="Gene3D" id="1.20.1730.10">
    <property type="entry name" value="Sodium/glucose cotransporter"/>
    <property type="match status" value="1"/>
</dbReference>
<organism evidence="16 17">
    <name type="scientific">Sphingobium subterraneum</name>
    <dbReference type="NCBI Taxonomy" id="627688"/>
    <lineage>
        <taxon>Bacteria</taxon>
        <taxon>Pseudomonadati</taxon>
        <taxon>Pseudomonadota</taxon>
        <taxon>Alphaproteobacteria</taxon>
        <taxon>Sphingomonadales</taxon>
        <taxon>Sphingomonadaceae</taxon>
        <taxon>Sphingobium</taxon>
    </lineage>
</organism>
<dbReference type="Pfam" id="PF02518">
    <property type="entry name" value="HATPase_c"/>
    <property type="match status" value="1"/>
</dbReference>
<evidence type="ECO:0000256" key="9">
    <source>
        <dbReference type="ARBA" id="ARBA00022989"/>
    </source>
</evidence>
<feature type="transmembrane region" description="Helical" evidence="13">
    <location>
        <begin position="153"/>
        <end position="171"/>
    </location>
</feature>
<evidence type="ECO:0000256" key="13">
    <source>
        <dbReference type="SAM" id="Phobius"/>
    </source>
</evidence>
<dbReference type="Pfam" id="PF00512">
    <property type="entry name" value="HisKA"/>
    <property type="match status" value="1"/>
</dbReference>
<evidence type="ECO:0000256" key="12">
    <source>
        <dbReference type="SAM" id="Coils"/>
    </source>
</evidence>
<evidence type="ECO:0000256" key="2">
    <source>
        <dbReference type="ARBA" id="ARBA00004141"/>
    </source>
</evidence>
<comment type="catalytic activity">
    <reaction evidence="1">
        <text>ATP + protein L-histidine = ADP + protein N-phospho-L-histidine.</text>
        <dbReference type="EC" id="2.7.13.3"/>
    </reaction>
</comment>
<evidence type="ECO:0000313" key="17">
    <source>
        <dbReference type="Proteomes" id="UP000552700"/>
    </source>
</evidence>
<dbReference type="PANTHER" id="PTHR43047">
    <property type="entry name" value="TWO-COMPONENT HISTIDINE PROTEIN KINASE"/>
    <property type="match status" value="1"/>
</dbReference>
<dbReference type="AlphaFoldDB" id="A0A841J3B9"/>
<dbReference type="Gene3D" id="3.40.50.2300">
    <property type="match status" value="1"/>
</dbReference>
<feature type="transmembrane region" description="Helical" evidence="13">
    <location>
        <begin position="67"/>
        <end position="86"/>
    </location>
</feature>
<dbReference type="GO" id="GO:0000155">
    <property type="term" value="F:phosphorelay sensor kinase activity"/>
    <property type="evidence" value="ECO:0007669"/>
    <property type="project" value="InterPro"/>
</dbReference>
<evidence type="ECO:0000256" key="4">
    <source>
        <dbReference type="ARBA" id="ARBA00012438"/>
    </source>
</evidence>
<feature type="modified residue" description="4-aspartylphosphate" evidence="11">
    <location>
        <position position="1045"/>
    </location>
</feature>
<comment type="similarity">
    <text evidence="3">Belongs to the sodium:solute symporter (SSF) (TC 2.A.21) family.</text>
</comment>
<feature type="domain" description="Response regulatory" evidence="15">
    <location>
        <begin position="998"/>
        <end position="1110"/>
    </location>
</feature>
<keyword evidence="6" id="KW-0808">Transferase</keyword>
<dbReference type="SMART" id="SM00448">
    <property type="entry name" value="REC"/>
    <property type="match status" value="1"/>
</dbReference>
<dbReference type="InterPro" id="IPR035965">
    <property type="entry name" value="PAS-like_dom_sf"/>
</dbReference>
<dbReference type="FunFam" id="3.30.565.10:FF:000049">
    <property type="entry name" value="Two-component sensor histidine kinase"/>
    <property type="match status" value="1"/>
</dbReference>
<dbReference type="CDD" id="cd00082">
    <property type="entry name" value="HisKA"/>
    <property type="match status" value="1"/>
</dbReference>
<evidence type="ECO:0000256" key="3">
    <source>
        <dbReference type="ARBA" id="ARBA00006434"/>
    </source>
</evidence>
<feature type="transmembrane region" description="Helical" evidence="13">
    <location>
        <begin position="400"/>
        <end position="422"/>
    </location>
</feature>
<dbReference type="SUPFAM" id="SSF55874">
    <property type="entry name" value="ATPase domain of HSP90 chaperone/DNA topoisomerase II/histidine kinase"/>
    <property type="match status" value="1"/>
</dbReference>
<keyword evidence="9 13" id="KW-1133">Transmembrane helix</keyword>
<dbReference type="GO" id="GO:0009927">
    <property type="term" value="F:histidine phosphotransfer kinase activity"/>
    <property type="evidence" value="ECO:0007669"/>
    <property type="project" value="TreeGrafter"/>
</dbReference>
<proteinExistence type="inferred from homology"/>
<dbReference type="InterPro" id="IPR003594">
    <property type="entry name" value="HATPase_dom"/>
</dbReference>
<evidence type="ECO:0000256" key="1">
    <source>
        <dbReference type="ARBA" id="ARBA00000085"/>
    </source>
</evidence>
<feature type="transmembrane region" description="Helical" evidence="13">
    <location>
        <begin position="6"/>
        <end position="24"/>
    </location>
</feature>
<dbReference type="EMBL" id="JACIJP010000006">
    <property type="protein sequence ID" value="MBB6125274.1"/>
    <property type="molecule type" value="Genomic_DNA"/>
</dbReference>
<dbReference type="Gene3D" id="3.30.450.20">
    <property type="entry name" value="PAS domain"/>
    <property type="match status" value="1"/>
</dbReference>
<dbReference type="Gene3D" id="1.10.287.130">
    <property type="match status" value="1"/>
</dbReference>
<reference evidence="16 17" key="1">
    <citation type="submission" date="2020-08" db="EMBL/GenBank/DDBJ databases">
        <title>Genomic Encyclopedia of Type Strains, Phase IV (KMG-IV): sequencing the most valuable type-strain genomes for metagenomic binning, comparative biology and taxonomic classification.</title>
        <authorList>
            <person name="Goeker M."/>
        </authorList>
    </citation>
    <scope>NUCLEOTIDE SEQUENCE [LARGE SCALE GENOMIC DNA]</scope>
    <source>
        <strain evidence="16 17">DSM 102255</strain>
    </source>
</reference>
<evidence type="ECO:0000256" key="10">
    <source>
        <dbReference type="ARBA" id="ARBA00023136"/>
    </source>
</evidence>
<dbReference type="GO" id="GO:0005886">
    <property type="term" value="C:plasma membrane"/>
    <property type="evidence" value="ECO:0007669"/>
    <property type="project" value="TreeGrafter"/>
</dbReference>
<name>A0A841J3B9_9SPHN</name>
<accession>A0A841J3B9</accession>
<dbReference type="PRINTS" id="PR00344">
    <property type="entry name" value="BCTRLSENSOR"/>
</dbReference>
<feature type="transmembrane region" description="Helical" evidence="13">
    <location>
        <begin position="316"/>
        <end position="337"/>
    </location>
</feature>
<feature type="transmembrane region" description="Helical" evidence="13">
    <location>
        <begin position="377"/>
        <end position="394"/>
    </location>
</feature>
<keyword evidence="17" id="KW-1185">Reference proteome</keyword>
<dbReference type="InterPro" id="IPR011006">
    <property type="entry name" value="CheY-like_superfamily"/>
</dbReference>
<keyword evidence="8 16" id="KW-0418">Kinase</keyword>
<evidence type="ECO:0000256" key="7">
    <source>
        <dbReference type="ARBA" id="ARBA00022692"/>
    </source>
</evidence>
<dbReference type="PROSITE" id="PS50283">
    <property type="entry name" value="NA_SOLUT_SYMP_3"/>
    <property type="match status" value="1"/>
</dbReference>